<dbReference type="AlphaFoldDB" id="A0A6I3IDV2"/>
<dbReference type="GO" id="GO:0016985">
    <property type="term" value="F:mannan endo-1,4-beta-mannosidase activity"/>
    <property type="evidence" value="ECO:0007669"/>
    <property type="project" value="InterPro"/>
</dbReference>
<feature type="active site" description="Nucleophile" evidence="4">
    <location>
        <position position="279"/>
    </location>
</feature>
<evidence type="ECO:0000256" key="4">
    <source>
        <dbReference type="PROSITE-ProRule" id="PRU01100"/>
    </source>
</evidence>
<dbReference type="PROSITE" id="PS51318">
    <property type="entry name" value="TAT"/>
    <property type="match status" value="1"/>
</dbReference>
<dbReference type="Proteomes" id="UP000431092">
    <property type="component" value="Unassembled WGS sequence"/>
</dbReference>
<dbReference type="SUPFAM" id="SSF51445">
    <property type="entry name" value="(Trans)glycosidases"/>
    <property type="match status" value="1"/>
</dbReference>
<dbReference type="Pfam" id="PF02156">
    <property type="entry name" value="Glyco_hydro_26"/>
    <property type="match status" value="1"/>
</dbReference>
<keyword evidence="3 4" id="KW-0326">Glycosidase</keyword>
<dbReference type="PANTHER" id="PTHR40079">
    <property type="entry name" value="MANNAN ENDO-1,4-BETA-MANNOSIDASE E-RELATED"/>
    <property type="match status" value="1"/>
</dbReference>
<feature type="domain" description="GH26" evidence="6">
    <location>
        <begin position="11"/>
        <end position="346"/>
    </location>
</feature>
<keyword evidence="5" id="KW-0732">Signal</keyword>
<proteinExistence type="inferred from homology"/>
<dbReference type="InterPro" id="IPR006311">
    <property type="entry name" value="TAT_signal"/>
</dbReference>
<evidence type="ECO:0000256" key="2">
    <source>
        <dbReference type="ARBA" id="ARBA00022801"/>
    </source>
</evidence>
<evidence type="ECO:0000256" key="5">
    <source>
        <dbReference type="SAM" id="SignalP"/>
    </source>
</evidence>
<comment type="caution">
    <text evidence="7">The sequence shown here is derived from an EMBL/GenBank/DDBJ whole genome shotgun (WGS) entry which is preliminary data.</text>
</comment>
<dbReference type="InterPro" id="IPR022790">
    <property type="entry name" value="GH26_dom"/>
</dbReference>
<keyword evidence="8" id="KW-1185">Reference proteome</keyword>
<keyword evidence="2 4" id="KW-0378">Hydrolase</keyword>
<dbReference type="PROSITE" id="PS51764">
    <property type="entry name" value="GH26"/>
    <property type="match status" value="1"/>
</dbReference>
<feature type="signal peptide" evidence="5">
    <location>
        <begin position="1"/>
        <end position="32"/>
    </location>
</feature>
<evidence type="ECO:0000256" key="3">
    <source>
        <dbReference type="ARBA" id="ARBA00023295"/>
    </source>
</evidence>
<dbReference type="PANTHER" id="PTHR40079:SF4">
    <property type="entry name" value="GH26 DOMAIN-CONTAINING PROTEIN-RELATED"/>
    <property type="match status" value="1"/>
</dbReference>
<feature type="chain" id="PRO_5039562064" description="GH26 domain-containing protein" evidence="5">
    <location>
        <begin position="33"/>
        <end position="361"/>
    </location>
</feature>
<accession>A0A6I3IDV2</accession>
<name>A0A6I3IDV2_9MICO</name>
<gene>
    <name evidence="7" type="ORF">GGG17_09100</name>
</gene>
<feature type="active site" description="Proton donor" evidence="4">
    <location>
        <position position="161"/>
    </location>
</feature>
<evidence type="ECO:0000313" key="8">
    <source>
        <dbReference type="Proteomes" id="UP000431092"/>
    </source>
</evidence>
<dbReference type="EMBL" id="WLVL01000037">
    <property type="protein sequence ID" value="MTB72122.1"/>
    <property type="molecule type" value="Genomic_DNA"/>
</dbReference>
<dbReference type="InterPro" id="IPR000805">
    <property type="entry name" value="Glyco_hydro_26"/>
</dbReference>
<comment type="similarity">
    <text evidence="1 4">Belongs to the glycosyl hydrolase 26 family.</text>
</comment>
<reference evidence="7 8" key="1">
    <citation type="submission" date="2019-11" db="EMBL/GenBank/DDBJ databases">
        <title>Whole genome sequencing identifies a novel species of the genus Arsenicicoccus isolated from human blood.</title>
        <authorList>
            <person name="Jeong J.H."/>
            <person name="Kweon O.J."/>
            <person name="Kim H.R."/>
            <person name="Kim T.-H."/>
            <person name="Ha S.-M."/>
            <person name="Lee M.-K."/>
        </authorList>
    </citation>
    <scope>NUCLEOTIDE SEQUENCE [LARGE SCALE GENOMIC DNA]</scope>
    <source>
        <strain evidence="7 8">MKL-02</strain>
    </source>
</reference>
<sequence>MCMVTVRHPAAPRRALLAAVALATGAVVSAPALLPGTPEPQASAATSAAQPTAVTSTIPLAFGAYSQGMDRDPRVLDRTASAVGRPMAIASVFRGRGDDPYWPYPSDRAMGATRTLLVAWSLEDYGSFAYWSSGRGDAVLRAKARTLRAYGRPVVLRPWAEMNADWVAHQPTTGAAKSRGGTPAQFKAAWRRAVTIFRQERATNVRWAFNPTTDTYAGTTDVRTIYPGNDVVDILGLDGYNWGTTRARNLGWRSFDDVYAVQYQRLVALAPRKPVWICEISSADPASAGVSSVAVSAPRGQSKAAWWLDAFARMRTGYRNVQAVVIFDVDKERNWRVTSSSGATAGLRSAVATPILKPRQP</sequence>
<evidence type="ECO:0000256" key="1">
    <source>
        <dbReference type="ARBA" id="ARBA00007754"/>
    </source>
</evidence>
<evidence type="ECO:0000313" key="7">
    <source>
        <dbReference type="EMBL" id="MTB72122.1"/>
    </source>
</evidence>
<protein>
    <recommendedName>
        <fullName evidence="6">GH26 domain-containing protein</fullName>
    </recommendedName>
</protein>
<evidence type="ECO:0000259" key="6">
    <source>
        <dbReference type="PROSITE" id="PS51764"/>
    </source>
</evidence>
<organism evidence="7 8">
    <name type="scientific">Arsenicicoccus cauae</name>
    <dbReference type="NCBI Taxonomy" id="2663847"/>
    <lineage>
        <taxon>Bacteria</taxon>
        <taxon>Bacillati</taxon>
        <taxon>Actinomycetota</taxon>
        <taxon>Actinomycetes</taxon>
        <taxon>Micrococcales</taxon>
        <taxon>Intrasporangiaceae</taxon>
        <taxon>Arsenicicoccus</taxon>
    </lineage>
</organism>
<dbReference type="Gene3D" id="3.20.20.80">
    <property type="entry name" value="Glycosidases"/>
    <property type="match status" value="1"/>
</dbReference>
<dbReference type="InterPro" id="IPR017853">
    <property type="entry name" value="GH"/>
</dbReference>
<dbReference type="GO" id="GO:0006080">
    <property type="term" value="P:substituted mannan metabolic process"/>
    <property type="evidence" value="ECO:0007669"/>
    <property type="project" value="InterPro"/>
</dbReference>